<evidence type="ECO:0000256" key="1">
    <source>
        <dbReference type="ARBA" id="ARBA00022737"/>
    </source>
</evidence>
<dbReference type="SUPFAM" id="SSF52540">
    <property type="entry name" value="P-loop containing nucleoside triphosphate hydrolases"/>
    <property type="match status" value="1"/>
</dbReference>
<dbReference type="Pfam" id="PF22939">
    <property type="entry name" value="WHD_GPIID"/>
    <property type="match status" value="1"/>
</dbReference>
<dbReference type="InterPro" id="IPR027417">
    <property type="entry name" value="P-loop_NTPase"/>
</dbReference>
<evidence type="ECO:0000259" key="3">
    <source>
        <dbReference type="Pfam" id="PF24883"/>
    </source>
</evidence>
<comment type="caution">
    <text evidence="4">The sequence shown here is derived from an EMBL/GenBank/DDBJ whole genome shotgun (WGS) entry which is preliminary data.</text>
</comment>
<protein>
    <recommendedName>
        <fullName evidence="6">NACHT domain-containing protein</fullName>
    </recommendedName>
</protein>
<dbReference type="Pfam" id="PF24883">
    <property type="entry name" value="NPHP3_N"/>
    <property type="match status" value="1"/>
</dbReference>
<dbReference type="InterPro" id="IPR056884">
    <property type="entry name" value="NPHP3-like_N"/>
</dbReference>
<dbReference type="PANTHER" id="PTHR10039">
    <property type="entry name" value="AMELOGENIN"/>
    <property type="match status" value="1"/>
</dbReference>
<name>A0A2B7ZLM4_9EURO</name>
<dbReference type="InterPro" id="IPR054471">
    <property type="entry name" value="GPIID_WHD"/>
</dbReference>
<evidence type="ECO:0000259" key="2">
    <source>
        <dbReference type="Pfam" id="PF22939"/>
    </source>
</evidence>
<reference evidence="4 5" key="1">
    <citation type="submission" date="2017-10" db="EMBL/GenBank/DDBJ databases">
        <title>Comparative genomics in systemic dimorphic fungi from Ajellomycetaceae.</title>
        <authorList>
            <person name="Munoz J.F."/>
            <person name="Mcewen J.G."/>
            <person name="Clay O.K."/>
            <person name="Cuomo C.A."/>
        </authorList>
    </citation>
    <scope>NUCLEOTIDE SEQUENCE [LARGE SCALE GENOMIC DNA]</scope>
    <source>
        <strain evidence="4 5">UAMH4076</strain>
    </source>
</reference>
<feature type="domain" description="Nephrocystin 3-like N-terminal" evidence="3">
    <location>
        <begin position="250"/>
        <end position="418"/>
    </location>
</feature>
<keyword evidence="1" id="KW-0677">Repeat</keyword>
<feature type="domain" description="GPI inositol-deacylase winged helix" evidence="2">
    <location>
        <begin position="537"/>
        <end position="621"/>
    </location>
</feature>
<sequence length="1590" mass="179011">MTITYAEQAYREALKAFEENLNSQQLRDVQRPTSLTELCNIATSINAKHASKDDRKTIRFTQRVSKVLGVLQPLDGILGSVAGADPFGGGNLIWSSIRFTFQLVEDAQTIFDNVFGFFEDISLELEIIQKEINTFKDSQLVSSVGQHVFSALLDFWVYAVKTYRNLRFGSLSIKSYSIKSKFEQLQSKLQEQTVLLKSAAQAQHHENSSQFWNALQQTHRDNADQHVFDWLKAPDYATDLKKANSRRHDGTCVWVMTRSEYKLWSGASSDTRFLVIYGIPGAGKTILSSFLVERARRTFQSGTDHKKPCLTLYHFFKADDETKNTPLAAMRSLLEQLYGFVLEKNIDNLRTSLQNTARKRHVDYEEMLAVFASSVQHAGCTFTIVLDALDECRGVKSLCKDLKTLVSHPDIHVVATSRRTGDHVDIISGPRTKVIVMTEDDVKRDIASFVRYKVNKMPNLQSPSHHRLKALVTDELSKKENHKGMFLWAYLMCKDIKMQGSVAKVRQALLRLPGDMVALYMKILEGLNEKPVAEQDFVQRVFQWVVGSIRPLRWCELDQALQIDQFRGAAYEDDDEYEEAYIYSRRDVVKACGSLVQYSGLDDGDTIRLIHLSAREFLQRQITQSITISPKLTKYFVEVMSSNAALATACLNVLQAPSVQKNAYFRIPKTSHIRTELMNLCPLFEYAVLYWPEFACAFADAVATAENDIKQPEDLFELLALLLDGPWSLCWLEEYIRLGGIDIAMYTVERIRNLDESISRKGSSFTPQQWAAHVVHALHTFSETISHSPECIHTCVEAPGRHVSLATSRKPQHLITLGALNRDLPKKQPLPKGERGWIGYNHKSRSVFLADKEHENIRVSRRHLDGATAYRPALEGGEEIHQGTWKVRSAQLKQDATFLAMTFCPQANEELFYRTVCWSLSSPKQVSVTADWAQVIIVDRCESKIFRASSELARGSLVSFGENNSLITPGGIWDLATEDRLPSPKEIWNPENPELIGQTCFSSTRAARVRDRRWLEILELFDSEGWNAGDITAAFQFSVEERIADAWARIRIRCFSRSGSKLFLTYYECKQRNSDVDSLQQLHPKSVCVILNGEGPTTTGTQVDFPIHSGTALLECQFTEDEERIVAKLQPTDDAINAGGGTSIIVWALQKKGGKYDECVHHLFLWKSFSEASFTITPSISAEPKGGILIASSDGGIVRRSVTDIWSSAEEDKLQTSRHALEARGKMLNYITPDGASLFAIFLTDLLGSSPCLIIEPWSLRDGEELTCPVIERPLQPSAENNSLDSNAHFLLGKSEIFDLSDPTSPQPLSFQLADHGDARITFCPNQPVFAYTHEEHGSVILRLYEGKADRSCQLLLTHSIVAEHGMIPRDIKVAFDGSHCPPRVFAYSYWTVIGDNMTFVVSVEGDGDVSPELISEEYMADLTFSLDGKHIFSVDRQVRAEEMQWPTPLLTTSLPTTPPTASFGHLSLSRSLSVLDTHPTTLERDYCFIDTALIYRISQEERLGTVYLDVKRIYDPASTTNYFRRALGIIPDDYLNRLLDKVFLVWPRDSAEEVKLVVVPGGRNGMPMIIRSGMNSGELAGIVEKAMGQ</sequence>
<evidence type="ECO:0000313" key="4">
    <source>
        <dbReference type="EMBL" id="PGH33902.1"/>
    </source>
</evidence>
<gene>
    <name evidence="4" type="ORF">GX50_03302</name>
</gene>
<dbReference type="VEuPathDB" id="FungiDB:EMCG_08228"/>
<accession>A0A2B7ZLM4</accession>
<evidence type="ECO:0000313" key="5">
    <source>
        <dbReference type="Proteomes" id="UP000226031"/>
    </source>
</evidence>
<keyword evidence="5" id="KW-1185">Reference proteome</keyword>
<organism evidence="4 5">
    <name type="scientific">[Emmonsia] crescens</name>
    <dbReference type="NCBI Taxonomy" id="73230"/>
    <lineage>
        <taxon>Eukaryota</taxon>
        <taxon>Fungi</taxon>
        <taxon>Dikarya</taxon>
        <taxon>Ascomycota</taxon>
        <taxon>Pezizomycotina</taxon>
        <taxon>Eurotiomycetes</taxon>
        <taxon>Eurotiomycetidae</taxon>
        <taxon>Onygenales</taxon>
        <taxon>Ajellomycetaceae</taxon>
        <taxon>Emergomyces</taxon>
    </lineage>
</organism>
<proteinExistence type="predicted"/>
<dbReference type="Proteomes" id="UP000226031">
    <property type="component" value="Unassembled WGS sequence"/>
</dbReference>
<dbReference type="PANTHER" id="PTHR10039:SF14">
    <property type="entry name" value="NACHT DOMAIN-CONTAINING PROTEIN"/>
    <property type="match status" value="1"/>
</dbReference>
<evidence type="ECO:0008006" key="6">
    <source>
        <dbReference type="Google" id="ProtNLM"/>
    </source>
</evidence>
<dbReference type="Gene3D" id="3.40.50.300">
    <property type="entry name" value="P-loop containing nucleotide triphosphate hydrolases"/>
    <property type="match status" value="1"/>
</dbReference>
<dbReference type="EMBL" id="PDND01000052">
    <property type="protein sequence ID" value="PGH33902.1"/>
    <property type="molecule type" value="Genomic_DNA"/>
</dbReference>
<dbReference type="STRING" id="73230.A0A2B7ZLM4"/>